<evidence type="ECO:0000313" key="2">
    <source>
        <dbReference type="EMBL" id="VVA94698.1"/>
    </source>
</evidence>
<name>A0A565AZ64_9BRAS</name>
<proteinExistence type="predicted"/>
<evidence type="ECO:0000256" key="1">
    <source>
        <dbReference type="SAM" id="MobiDB-lite"/>
    </source>
</evidence>
<feature type="region of interest" description="Disordered" evidence="1">
    <location>
        <begin position="1"/>
        <end position="45"/>
    </location>
</feature>
<protein>
    <submittedName>
        <fullName evidence="2">Uncharacterized protein</fullName>
    </submittedName>
</protein>
<accession>A0A565AZ64</accession>
<comment type="caution">
    <text evidence="2">The sequence shown here is derived from an EMBL/GenBank/DDBJ whole genome shotgun (WGS) entry which is preliminary data.</text>
</comment>
<dbReference type="Proteomes" id="UP000489600">
    <property type="component" value="Unassembled WGS sequence"/>
</dbReference>
<dbReference type="EMBL" id="CABITT030000002">
    <property type="protein sequence ID" value="VVA94698.1"/>
    <property type="molecule type" value="Genomic_DNA"/>
</dbReference>
<evidence type="ECO:0000313" key="3">
    <source>
        <dbReference type="Proteomes" id="UP000489600"/>
    </source>
</evidence>
<keyword evidence="3" id="KW-1185">Reference proteome</keyword>
<feature type="compositionally biased region" description="Polar residues" evidence="1">
    <location>
        <begin position="21"/>
        <end position="30"/>
    </location>
</feature>
<gene>
    <name evidence="2" type="ORF">ANE_LOCUS5143</name>
</gene>
<sequence>MMLSPEDLTGSAVARVEEEGSTATNPSSQVGGELTRVPGADGEDWNNRISHVKAMNEETDDVGEISDEFVNDPRCLTIADLSREP</sequence>
<dbReference type="AlphaFoldDB" id="A0A565AZ64"/>
<organism evidence="2 3">
    <name type="scientific">Arabis nemorensis</name>
    <dbReference type="NCBI Taxonomy" id="586526"/>
    <lineage>
        <taxon>Eukaryota</taxon>
        <taxon>Viridiplantae</taxon>
        <taxon>Streptophyta</taxon>
        <taxon>Embryophyta</taxon>
        <taxon>Tracheophyta</taxon>
        <taxon>Spermatophyta</taxon>
        <taxon>Magnoliopsida</taxon>
        <taxon>eudicotyledons</taxon>
        <taxon>Gunneridae</taxon>
        <taxon>Pentapetalae</taxon>
        <taxon>rosids</taxon>
        <taxon>malvids</taxon>
        <taxon>Brassicales</taxon>
        <taxon>Brassicaceae</taxon>
        <taxon>Arabideae</taxon>
        <taxon>Arabis</taxon>
    </lineage>
</organism>
<reference evidence="2" key="1">
    <citation type="submission" date="2019-07" db="EMBL/GenBank/DDBJ databases">
        <authorList>
            <person name="Dittberner H."/>
        </authorList>
    </citation>
    <scope>NUCLEOTIDE SEQUENCE [LARGE SCALE GENOMIC DNA]</scope>
</reference>